<dbReference type="GO" id="GO:0005504">
    <property type="term" value="F:fatty acid binding"/>
    <property type="evidence" value="ECO:0007669"/>
    <property type="project" value="InterPro"/>
</dbReference>
<proteinExistence type="predicted"/>
<dbReference type="SMART" id="SM00499">
    <property type="entry name" value="AAI"/>
    <property type="match status" value="1"/>
</dbReference>
<dbReference type="GO" id="GO:0009627">
    <property type="term" value="P:systemic acquired resistance"/>
    <property type="evidence" value="ECO:0007669"/>
    <property type="project" value="InterPro"/>
</dbReference>
<evidence type="ECO:0000256" key="1">
    <source>
        <dbReference type="SAM" id="SignalP"/>
    </source>
</evidence>
<accession>A0AAP0PFB0</accession>
<evidence type="ECO:0000259" key="2">
    <source>
        <dbReference type="SMART" id="SM00499"/>
    </source>
</evidence>
<dbReference type="AlphaFoldDB" id="A0AAP0PFB0"/>
<organism evidence="3 4">
    <name type="scientific">Stephania japonica</name>
    <dbReference type="NCBI Taxonomy" id="461633"/>
    <lineage>
        <taxon>Eukaryota</taxon>
        <taxon>Viridiplantae</taxon>
        <taxon>Streptophyta</taxon>
        <taxon>Embryophyta</taxon>
        <taxon>Tracheophyta</taxon>
        <taxon>Spermatophyta</taxon>
        <taxon>Magnoliopsida</taxon>
        <taxon>Ranunculales</taxon>
        <taxon>Menispermaceae</taxon>
        <taxon>Menispermoideae</taxon>
        <taxon>Cissampelideae</taxon>
        <taxon>Stephania</taxon>
    </lineage>
</organism>
<feature type="domain" description="Bifunctional inhibitor/plant lipid transfer protein/seed storage helical" evidence="2">
    <location>
        <begin position="35"/>
        <end position="107"/>
    </location>
</feature>
<dbReference type="InterPro" id="IPR016140">
    <property type="entry name" value="Bifunc_inhib/LTP/seed_store"/>
</dbReference>
<dbReference type="InterPro" id="IPR036312">
    <property type="entry name" value="Bifun_inhib/LTP/seed_sf"/>
</dbReference>
<dbReference type="Proteomes" id="UP001417504">
    <property type="component" value="Unassembled WGS sequence"/>
</dbReference>
<feature type="signal peptide" evidence="1">
    <location>
        <begin position="1"/>
        <end position="26"/>
    </location>
</feature>
<dbReference type="InterPro" id="IPR039265">
    <property type="entry name" value="DIR1-like"/>
</dbReference>
<sequence>MKQVLLLVVVLVILINFVIDNNGVVAKEVDDAKICNMTVAELMECRPAAVAPNPPSPTQACCSGVSHGDMGCLCSYKNSPLLPTFGINPTLALQIPAKCGLPNKPPC</sequence>
<dbReference type="InterPro" id="IPR044741">
    <property type="entry name" value="NsLTP-like"/>
</dbReference>
<protein>
    <recommendedName>
        <fullName evidence="2">Bifunctional inhibitor/plant lipid transfer protein/seed storage helical domain-containing protein</fullName>
    </recommendedName>
</protein>
<comment type="caution">
    <text evidence="3">The sequence shown here is derived from an EMBL/GenBank/DDBJ whole genome shotgun (WGS) entry which is preliminary data.</text>
</comment>
<name>A0AAP0PFB0_9MAGN</name>
<dbReference type="Pfam" id="PF14368">
    <property type="entry name" value="LTP_2"/>
    <property type="match status" value="1"/>
</dbReference>
<dbReference type="EMBL" id="JBBNAE010000003">
    <property type="protein sequence ID" value="KAK9138580.1"/>
    <property type="molecule type" value="Genomic_DNA"/>
</dbReference>
<dbReference type="CDD" id="cd04660">
    <property type="entry name" value="nsLTP_like"/>
    <property type="match status" value="1"/>
</dbReference>
<dbReference type="Gene3D" id="1.10.110.10">
    <property type="entry name" value="Plant lipid-transfer and hydrophobic proteins"/>
    <property type="match status" value="1"/>
</dbReference>
<evidence type="ECO:0000313" key="3">
    <source>
        <dbReference type="EMBL" id="KAK9138580.1"/>
    </source>
</evidence>
<keyword evidence="1" id="KW-0732">Signal</keyword>
<dbReference type="PANTHER" id="PTHR33122:SF63">
    <property type="entry name" value="BIFUNCTIONAL INHIBITOR_PLANT LIPID TRANSFER PROTEIN_SEED STORAGE HELICAL DOMAIN-CONTAINING PROTEIN"/>
    <property type="match status" value="1"/>
</dbReference>
<reference evidence="3 4" key="1">
    <citation type="submission" date="2024-01" db="EMBL/GenBank/DDBJ databases">
        <title>Genome assemblies of Stephania.</title>
        <authorList>
            <person name="Yang L."/>
        </authorList>
    </citation>
    <scope>NUCLEOTIDE SEQUENCE [LARGE SCALE GENOMIC DNA]</scope>
    <source>
        <strain evidence="3">QJT</strain>
        <tissue evidence="3">Leaf</tissue>
    </source>
</reference>
<feature type="chain" id="PRO_5043052571" description="Bifunctional inhibitor/plant lipid transfer protein/seed storage helical domain-containing protein" evidence="1">
    <location>
        <begin position="27"/>
        <end position="107"/>
    </location>
</feature>
<gene>
    <name evidence="3" type="ORF">Sjap_009174</name>
</gene>
<dbReference type="PANTHER" id="PTHR33122">
    <property type="entry name" value="LIPID BINDING PROTEIN-RELATED"/>
    <property type="match status" value="1"/>
</dbReference>
<dbReference type="SUPFAM" id="SSF47699">
    <property type="entry name" value="Bifunctional inhibitor/lipid-transfer protein/seed storage 2S albumin"/>
    <property type="match status" value="1"/>
</dbReference>
<keyword evidence="4" id="KW-1185">Reference proteome</keyword>
<evidence type="ECO:0000313" key="4">
    <source>
        <dbReference type="Proteomes" id="UP001417504"/>
    </source>
</evidence>